<keyword evidence="1" id="KW-0472">Membrane</keyword>
<evidence type="ECO:0000313" key="3">
    <source>
        <dbReference type="EMBL" id="MFC3444029.1"/>
    </source>
</evidence>
<feature type="transmembrane region" description="Helical" evidence="1">
    <location>
        <begin position="12"/>
        <end position="29"/>
    </location>
</feature>
<keyword evidence="4" id="KW-1185">Reference proteome</keyword>
<gene>
    <name evidence="3" type="ORF">ACFOKF_23045</name>
</gene>
<dbReference type="RefSeq" id="WP_256215428.1">
    <property type="nucleotide sequence ID" value="NZ_JBHRVU010000005.1"/>
</dbReference>
<dbReference type="Gene3D" id="2.30.30.240">
    <property type="entry name" value="PRC-barrel domain"/>
    <property type="match status" value="1"/>
</dbReference>
<name>A0ABV7NKI6_9SPHN</name>
<sequence>MGGEDLTNMAGWIAPTATMLAAVMTASNLGARVTGWGFAVFTVGSICWSIVGAASGQANLLWTNGFLTLVNGVGIWRWLGRQARYEEGGRLAVEASKASPAPTLLTASSLIEMDVLDQSDNKIGSLVDAMLDCKSQKLQTIILRRGGIAGVGERLIAISADAICCGAEHIQLSMQAEEVDGMPDWRP</sequence>
<organism evidence="3 4">
    <name type="scientific">Sphingobium rhizovicinum</name>
    <dbReference type="NCBI Taxonomy" id="432308"/>
    <lineage>
        <taxon>Bacteria</taxon>
        <taxon>Pseudomonadati</taxon>
        <taxon>Pseudomonadota</taxon>
        <taxon>Alphaproteobacteria</taxon>
        <taxon>Sphingomonadales</taxon>
        <taxon>Sphingomonadaceae</taxon>
        <taxon>Sphingobium</taxon>
    </lineage>
</organism>
<dbReference type="InterPro" id="IPR011033">
    <property type="entry name" value="PRC_barrel-like_sf"/>
</dbReference>
<comment type="caution">
    <text evidence="3">The sequence shown here is derived from an EMBL/GenBank/DDBJ whole genome shotgun (WGS) entry which is preliminary data.</text>
</comment>
<reference evidence="4" key="1">
    <citation type="journal article" date="2019" name="Int. J. Syst. Evol. Microbiol.">
        <title>The Global Catalogue of Microorganisms (GCM) 10K type strain sequencing project: providing services to taxonomists for standard genome sequencing and annotation.</title>
        <authorList>
            <consortium name="The Broad Institute Genomics Platform"/>
            <consortium name="The Broad Institute Genome Sequencing Center for Infectious Disease"/>
            <person name="Wu L."/>
            <person name="Ma J."/>
        </authorList>
    </citation>
    <scope>NUCLEOTIDE SEQUENCE [LARGE SCALE GENOMIC DNA]</scope>
    <source>
        <strain evidence="4">CCM 7491</strain>
    </source>
</reference>
<dbReference type="EMBL" id="JBHRVU010000005">
    <property type="protein sequence ID" value="MFC3444029.1"/>
    <property type="molecule type" value="Genomic_DNA"/>
</dbReference>
<evidence type="ECO:0000256" key="1">
    <source>
        <dbReference type="SAM" id="Phobius"/>
    </source>
</evidence>
<evidence type="ECO:0000259" key="2">
    <source>
        <dbReference type="Pfam" id="PF05239"/>
    </source>
</evidence>
<dbReference type="Pfam" id="PF05239">
    <property type="entry name" value="PRC"/>
    <property type="match status" value="1"/>
</dbReference>
<proteinExistence type="predicted"/>
<evidence type="ECO:0000313" key="4">
    <source>
        <dbReference type="Proteomes" id="UP001595681"/>
    </source>
</evidence>
<dbReference type="SUPFAM" id="SSF50346">
    <property type="entry name" value="PRC-barrel domain"/>
    <property type="match status" value="1"/>
</dbReference>
<feature type="transmembrane region" description="Helical" evidence="1">
    <location>
        <begin position="60"/>
        <end position="79"/>
    </location>
</feature>
<protein>
    <submittedName>
        <fullName evidence="3">PRC-barrel domain-containing protein</fullName>
    </submittedName>
</protein>
<dbReference type="InterPro" id="IPR027275">
    <property type="entry name" value="PRC-brl_dom"/>
</dbReference>
<accession>A0ABV7NKI6</accession>
<feature type="transmembrane region" description="Helical" evidence="1">
    <location>
        <begin position="36"/>
        <end position="54"/>
    </location>
</feature>
<keyword evidence="1" id="KW-1133">Transmembrane helix</keyword>
<keyword evidence="1" id="KW-0812">Transmembrane</keyword>
<feature type="domain" description="PRC-barrel" evidence="2">
    <location>
        <begin position="105"/>
        <end position="161"/>
    </location>
</feature>
<dbReference type="Proteomes" id="UP001595681">
    <property type="component" value="Unassembled WGS sequence"/>
</dbReference>